<evidence type="ECO:0000259" key="2">
    <source>
        <dbReference type="PROSITE" id="PS50902"/>
    </source>
</evidence>
<comment type="similarity">
    <text evidence="1">In the N-terminal section; belongs to the zinc metallo-hydrolase group 3 family.</text>
</comment>
<protein>
    <submittedName>
        <fullName evidence="3">MBL fold metallo-hydrolase</fullName>
    </submittedName>
</protein>
<dbReference type="GO" id="GO:0016787">
    <property type="term" value="F:hydrolase activity"/>
    <property type="evidence" value="ECO:0007669"/>
    <property type="project" value="UniProtKB-KW"/>
</dbReference>
<keyword evidence="3" id="KW-0378">Hydrolase</keyword>
<dbReference type="GO" id="GO:0016651">
    <property type="term" value="F:oxidoreductase activity, acting on NAD(P)H"/>
    <property type="evidence" value="ECO:0007669"/>
    <property type="project" value="UniProtKB-ARBA"/>
</dbReference>
<keyword evidence="4" id="KW-1185">Reference proteome</keyword>
<comment type="caution">
    <text evidence="3">The sequence shown here is derived from an EMBL/GenBank/DDBJ whole genome shotgun (WGS) entry which is preliminary data.</text>
</comment>
<gene>
    <name evidence="3" type="ORF">GTO89_14945</name>
</gene>
<dbReference type="InterPro" id="IPR045761">
    <property type="entry name" value="ODP_dom"/>
</dbReference>
<dbReference type="Proteomes" id="UP000471031">
    <property type="component" value="Unassembled WGS sequence"/>
</dbReference>
<proteinExistence type="inferred from homology"/>
<evidence type="ECO:0000313" key="3">
    <source>
        <dbReference type="EMBL" id="MZP44330.1"/>
    </source>
</evidence>
<dbReference type="AlphaFoldDB" id="A0A845LH54"/>
<dbReference type="GO" id="GO:0010181">
    <property type="term" value="F:FMN binding"/>
    <property type="evidence" value="ECO:0007669"/>
    <property type="project" value="InterPro"/>
</dbReference>
<dbReference type="GO" id="GO:0009055">
    <property type="term" value="F:electron transfer activity"/>
    <property type="evidence" value="ECO:0007669"/>
    <property type="project" value="InterPro"/>
</dbReference>
<dbReference type="GO" id="GO:0046872">
    <property type="term" value="F:metal ion binding"/>
    <property type="evidence" value="ECO:0007669"/>
    <property type="project" value="InterPro"/>
</dbReference>
<accession>A0A845LH54</accession>
<dbReference type="Pfam" id="PF19583">
    <property type="entry name" value="ODP"/>
    <property type="match status" value="1"/>
</dbReference>
<dbReference type="InterPro" id="IPR001279">
    <property type="entry name" value="Metallo-B-lactamas"/>
</dbReference>
<feature type="domain" description="Flavodoxin-like" evidence="2">
    <location>
        <begin position="249"/>
        <end position="386"/>
    </location>
</feature>
<dbReference type="PROSITE" id="PS50902">
    <property type="entry name" value="FLAVODOXIN_LIKE"/>
    <property type="match status" value="1"/>
</dbReference>
<dbReference type="PANTHER" id="PTHR43717:SF1">
    <property type="entry name" value="ANAEROBIC NITRIC OXIDE REDUCTASE FLAVORUBREDOXIN"/>
    <property type="match status" value="1"/>
</dbReference>
<reference evidence="3 4" key="1">
    <citation type="submission" date="2020-01" db="EMBL/GenBank/DDBJ databases">
        <title>Whole genome sequence of Heliobacterium gestii DSM 11169.</title>
        <authorList>
            <person name="Kyndt J.A."/>
            <person name="Meyer T.E."/>
        </authorList>
    </citation>
    <scope>NUCLEOTIDE SEQUENCE [LARGE SCALE GENOMIC DNA]</scope>
    <source>
        <strain evidence="3 4">DSM 11169</strain>
    </source>
</reference>
<dbReference type="InterPro" id="IPR036866">
    <property type="entry name" value="RibonucZ/Hydroxyglut_hydro"/>
</dbReference>
<name>A0A845LH54_HELGE</name>
<dbReference type="Pfam" id="PF00258">
    <property type="entry name" value="Flavodoxin_1"/>
    <property type="match status" value="1"/>
</dbReference>
<dbReference type="CDD" id="cd07709">
    <property type="entry name" value="flavodiiron_proteins_MBL-fold"/>
    <property type="match status" value="1"/>
</dbReference>
<dbReference type="InterPro" id="IPR008254">
    <property type="entry name" value="Flavodoxin/NO_synth"/>
</dbReference>
<sequence length="388" mass="43715">MRPVKVKEDIYWVGAIDWDLRDFHGYLTQRGSSYNAYLIMDEKITLVDTVKSYLVDEMLDRIAHIVDPSKIDYIICNHVEMDHSGGIPRLMELAPNATIITSPNGQRGLKAHYKCEWNMKVVKTGETVSLGKRTLSFVLTQMVHWPDNMVAYMPEDKILFSNDAFGQHIASMERFDDQLSYHLVVEEAKKYYANIVLPYGSQVQNALQTLSGLEIDVIANSHGVLWRSHIPEILEEYGKWATNQTEEKALIIYDTMWDSTKKVAYAIQRAFEHKGIDSKLLNLDSNHMSDIMTELITAKYVCVGSPTLNNNMLPSVAAFLTYLKGLAPKHRVGLAFGSYGWGGQSVAQIDEAMKAAGFDMLQPVKVQYIPDDNVLEAITAQVEAVVGE</sequence>
<dbReference type="EMBL" id="WXEX01000015">
    <property type="protein sequence ID" value="MZP44330.1"/>
    <property type="molecule type" value="Genomic_DNA"/>
</dbReference>
<dbReference type="Gene3D" id="3.60.15.10">
    <property type="entry name" value="Ribonuclease Z/Hydroxyacylglutathione hydrolase-like"/>
    <property type="match status" value="1"/>
</dbReference>
<dbReference type="PANTHER" id="PTHR43717">
    <property type="entry name" value="ANAEROBIC NITRIC OXIDE REDUCTASE FLAVORUBREDOXIN"/>
    <property type="match status" value="1"/>
</dbReference>
<dbReference type="SUPFAM" id="SSF56281">
    <property type="entry name" value="Metallo-hydrolase/oxidoreductase"/>
    <property type="match status" value="1"/>
</dbReference>
<dbReference type="Gene3D" id="3.40.50.360">
    <property type="match status" value="1"/>
</dbReference>
<dbReference type="OrthoDB" id="9807946at2"/>
<evidence type="ECO:0000313" key="4">
    <source>
        <dbReference type="Proteomes" id="UP000471031"/>
    </source>
</evidence>
<dbReference type="SMART" id="SM00849">
    <property type="entry name" value="Lactamase_B"/>
    <property type="match status" value="1"/>
</dbReference>
<dbReference type="InterPro" id="IPR016440">
    <property type="entry name" value="Rubredoxin-O_OxRdtase"/>
</dbReference>
<dbReference type="SUPFAM" id="SSF52218">
    <property type="entry name" value="Flavoproteins"/>
    <property type="match status" value="1"/>
</dbReference>
<dbReference type="PIRSF" id="PIRSF005243">
    <property type="entry name" value="ROO"/>
    <property type="match status" value="1"/>
</dbReference>
<dbReference type="InterPro" id="IPR029039">
    <property type="entry name" value="Flavoprotein-like_sf"/>
</dbReference>
<dbReference type="RefSeq" id="WP_161262902.1">
    <property type="nucleotide sequence ID" value="NZ_JAFBDC010000015.1"/>
</dbReference>
<organism evidence="3 4">
    <name type="scientific">Heliomicrobium gestii</name>
    <name type="common">Heliobacterium gestii</name>
    <dbReference type="NCBI Taxonomy" id="2699"/>
    <lineage>
        <taxon>Bacteria</taxon>
        <taxon>Bacillati</taxon>
        <taxon>Bacillota</taxon>
        <taxon>Clostridia</taxon>
        <taxon>Eubacteriales</taxon>
        <taxon>Heliobacteriaceae</taxon>
        <taxon>Heliomicrobium</taxon>
    </lineage>
</organism>
<evidence type="ECO:0000256" key="1">
    <source>
        <dbReference type="ARBA" id="ARBA00007121"/>
    </source>
</evidence>